<evidence type="ECO:0000256" key="1">
    <source>
        <dbReference type="ARBA" id="ARBA00001970"/>
    </source>
</evidence>
<dbReference type="InterPro" id="IPR000028">
    <property type="entry name" value="Chloroperoxidase"/>
</dbReference>
<dbReference type="Proteomes" id="UP000724874">
    <property type="component" value="Unassembled WGS sequence"/>
</dbReference>
<evidence type="ECO:0000256" key="2">
    <source>
        <dbReference type="ARBA" id="ARBA00022559"/>
    </source>
</evidence>
<keyword evidence="2 10" id="KW-0575">Peroxidase</keyword>
<reference evidence="10" key="1">
    <citation type="submission" date="2020-11" db="EMBL/GenBank/DDBJ databases">
        <authorList>
            <consortium name="DOE Joint Genome Institute"/>
            <person name="Ahrendt S."/>
            <person name="Riley R."/>
            <person name="Andreopoulos W."/>
            <person name="LaButti K."/>
            <person name="Pangilinan J."/>
            <person name="Ruiz-duenas F.J."/>
            <person name="Barrasa J.M."/>
            <person name="Sanchez-Garcia M."/>
            <person name="Camarero S."/>
            <person name="Miyauchi S."/>
            <person name="Serrano A."/>
            <person name="Linde D."/>
            <person name="Babiker R."/>
            <person name="Drula E."/>
            <person name="Ayuso-Fernandez I."/>
            <person name="Pacheco R."/>
            <person name="Padilla G."/>
            <person name="Ferreira P."/>
            <person name="Barriuso J."/>
            <person name="Kellner H."/>
            <person name="Castanera R."/>
            <person name="Alfaro M."/>
            <person name="Ramirez L."/>
            <person name="Pisabarro A.G."/>
            <person name="Kuo A."/>
            <person name="Tritt A."/>
            <person name="Lipzen A."/>
            <person name="He G."/>
            <person name="Yan M."/>
            <person name="Ng V."/>
            <person name="Cullen D."/>
            <person name="Martin F."/>
            <person name="Rosso M.-N."/>
            <person name="Henrissat B."/>
            <person name="Hibbett D."/>
            <person name="Martinez A.T."/>
            <person name="Grigoriev I.V."/>
        </authorList>
    </citation>
    <scope>NUCLEOTIDE SEQUENCE</scope>
    <source>
        <strain evidence="10">AH 44721</strain>
    </source>
</reference>
<evidence type="ECO:0000256" key="5">
    <source>
        <dbReference type="ARBA" id="ARBA00023002"/>
    </source>
</evidence>
<dbReference type="OrthoDB" id="407298at2759"/>
<evidence type="ECO:0000256" key="3">
    <source>
        <dbReference type="ARBA" id="ARBA00022617"/>
    </source>
</evidence>
<keyword evidence="8" id="KW-0732">Signal</keyword>
<keyword evidence="11" id="KW-1185">Reference proteome</keyword>
<name>A0A9P5NFD6_GYMJU</name>
<dbReference type="SUPFAM" id="SSF47571">
    <property type="entry name" value="Cloroperoxidase"/>
    <property type="match status" value="1"/>
</dbReference>
<feature type="domain" description="Heme haloperoxidase family profile" evidence="9">
    <location>
        <begin position="65"/>
        <end position="294"/>
    </location>
</feature>
<evidence type="ECO:0000313" key="10">
    <source>
        <dbReference type="EMBL" id="KAF8880466.1"/>
    </source>
</evidence>
<evidence type="ECO:0000256" key="7">
    <source>
        <dbReference type="ARBA" id="ARBA00025795"/>
    </source>
</evidence>
<comment type="caution">
    <text evidence="10">The sequence shown here is derived from an EMBL/GenBank/DDBJ whole genome shotgun (WGS) entry which is preliminary data.</text>
</comment>
<dbReference type="PANTHER" id="PTHR33577">
    <property type="entry name" value="STERIGMATOCYSTIN BIOSYNTHESIS PEROXIDASE STCC-RELATED"/>
    <property type="match status" value="1"/>
</dbReference>
<evidence type="ECO:0000313" key="11">
    <source>
        <dbReference type="Proteomes" id="UP000724874"/>
    </source>
</evidence>
<dbReference type="Pfam" id="PF01328">
    <property type="entry name" value="Peroxidase_2"/>
    <property type="match status" value="1"/>
</dbReference>
<dbReference type="GO" id="GO:0046872">
    <property type="term" value="F:metal ion binding"/>
    <property type="evidence" value="ECO:0007669"/>
    <property type="project" value="UniProtKB-KW"/>
</dbReference>
<keyword evidence="3" id="KW-0349">Heme</keyword>
<evidence type="ECO:0000259" key="9">
    <source>
        <dbReference type="PROSITE" id="PS51405"/>
    </source>
</evidence>
<accession>A0A9P5NFD6</accession>
<dbReference type="SMR" id="A0A9P5NFD6"/>
<dbReference type="FunFam" id="1.10.489.10:FF:000001">
    <property type="entry name" value="Aromatic peroxygenase"/>
    <property type="match status" value="1"/>
</dbReference>
<evidence type="ECO:0000256" key="4">
    <source>
        <dbReference type="ARBA" id="ARBA00022723"/>
    </source>
</evidence>
<gene>
    <name evidence="10" type="primary">HTP1</name>
    <name evidence="10" type="ORF">CPB84DRAFT_1687603</name>
</gene>
<proteinExistence type="inferred from homology"/>
<organism evidence="10 11">
    <name type="scientific">Gymnopilus junonius</name>
    <name type="common">Spectacular rustgill mushroom</name>
    <name type="synonym">Gymnopilus spectabilis subsp. junonius</name>
    <dbReference type="NCBI Taxonomy" id="109634"/>
    <lineage>
        <taxon>Eukaryota</taxon>
        <taxon>Fungi</taxon>
        <taxon>Dikarya</taxon>
        <taxon>Basidiomycota</taxon>
        <taxon>Agaricomycotina</taxon>
        <taxon>Agaricomycetes</taxon>
        <taxon>Agaricomycetidae</taxon>
        <taxon>Agaricales</taxon>
        <taxon>Agaricineae</taxon>
        <taxon>Hymenogastraceae</taxon>
        <taxon>Gymnopilus</taxon>
    </lineage>
</organism>
<comment type="cofactor">
    <cofactor evidence="1">
        <name>heme b</name>
        <dbReference type="ChEBI" id="CHEBI:60344"/>
    </cofactor>
</comment>
<dbReference type="PROSITE" id="PS51405">
    <property type="entry name" value="HEME_HALOPEROXIDASE"/>
    <property type="match status" value="1"/>
</dbReference>
<dbReference type="InterPro" id="IPR036851">
    <property type="entry name" value="Chloroperoxidase-like_sf"/>
</dbReference>
<keyword evidence="4" id="KW-0479">Metal-binding</keyword>
<feature type="chain" id="PRO_5040303529" evidence="8">
    <location>
        <begin position="21"/>
        <end position="376"/>
    </location>
</feature>
<keyword evidence="5" id="KW-0560">Oxidoreductase</keyword>
<sequence>MHLITTFSAFLALFSHAATAFPAYGSLAGLTPEQLDEIIPTLEIREPATPPGPLKDTSAKLVNDKAHPWKPLAPGDIRGPCPGLNTLASHGWLPRNGIASPAQIVEAVQEGFNMENSLAFFVTYGAHLVDGNLLTDKLSIGGKTSLTGPNPPAPAIAGGLNTHAVFEGDTSMTRADFFFGDNHDFNETLFDEMVKFANKFGAGKYNLTVAGEFRWQRIQDSIATNPTMSFVSPRYYTAYAESVFPLNFFIDGRQTDGQLDMTVARGFFQNSRMPDDFFRANGTRASEGFDDVVAAHPIQPGRNVDRVNNYVLDPTSADFSVPGSCPLYTTFVNQTVRSLYPTPTGALRSALNKNLDFFFQGVNGSGCTQIFPFGTD</sequence>
<dbReference type="Gene3D" id="1.10.489.10">
    <property type="entry name" value="Chloroperoxidase-like"/>
    <property type="match status" value="1"/>
</dbReference>
<keyword evidence="6" id="KW-0408">Iron</keyword>
<evidence type="ECO:0000256" key="8">
    <source>
        <dbReference type="SAM" id="SignalP"/>
    </source>
</evidence>
<dbReference type="PANTHER" id="PTHR33577:SF16">
    <property type="entry name" value="HEME HALOPEROXIDASE FAMILY PROFILE DOMAIN-CONTAINING PROTEIN"/>
    <property type="match status" value="1"/>
</dbReference>
<dbReference type="GO" id="GO:0004601">
    <property type="term" value="F:peroxidase activity"/>
    <property type="evidence" value="ECO:0007669"/>
    <property type="project" value="UniProtKB-KW"/>
</dbReference>
<protein>
    <submittedName>
        <fullName evidence="10">Heme-thiolate peroxidase</fullName>
    </submittedName>
</protein>
<comment type="similarity">
    <text evidence="7">Belongs to the chloroperoxidase family.</text>
</comment>
<evidence type="ECO:0000256" key="6">
    <source>
        <dbReference type="ARBA" id="ARBA00023004"/>
    </source>
</evidence>
<feature type="signal peptide" evidence="8">
    <location>
        <begin position="1"/>
        <end position="20"/>
    </location>
</feature>
<dbReference type="AlphaFoldDB" id="A0A9P5NFD6"/>
<dbReference type="EMBL" id="JADNYJ010000140">
    <property type="protein sequence ID" value="KAF8880466.1"/>
    <property type="molecule type" value="Genomic_DNA"/>
</dbReference>